<name>A0A1H3NDN4_9RHOB</name>
<feature type="transmembrane region" description="Helical" evidence="6">
    <location>
        <begin position="128"/>
        <end position="155"/>
    </location>
</feature>
<evidence type="ECO:0000256" key="2">
    <source>
        <dbReference type="ARBA" id="ARBA00022475"/>
    </source>
</evidence>
<evidence type="ECO:0000256" key="5">
    <source>
        <dbReference type="ARBA" id="ARBA00023136"/>
    </source>
</evidence>
<organism evidence="7 8">
    <name type="scientific">Citreimonas salinaria</name>
    <dbReference type="NCBI Taxonomy" id="321339"/>
    <lineage>
        <taxon>Bacteria</taxon>
        <taxon>Pseudomonadati</taxon>
        <taxon>Pseudomonadota</taxon>
        <taxon>Alphaproteobacteria</taxon>
        <taxon>Rhodobacterales</taxon>
        <taxon>Roseobacteraceae</taxon>
        <taxon>Citreimonas</taxon>
    </lineage>
</organism>
<feature type="transmembrane region" description="Helical" evidence="6">
    <location>
        <begin position="176"/>
        <end position="198"/>
    </location>
</feature>
<evidence type="ECO:0000256" key="1">
    <source>
        <dbReference type="ARBA" id="ARBA00004651"/>
    </source>
</evidence>
<sequence length="332" mass="36111">MKSDHRQSRISRRLHAQPVCSASRLGSLLALYTATTVPSVAGAHSNGAPVSPQDFLSAWTFAPTVVLPVALAALLYGRGLHLVWSRAGFGRGASVWRAVLFALGLIALAAALVWPLDAMGESLFSAHMAQHIVLMGIAAPLLVLALPLPTMIRALPRPWQRGLALFVSWRPWRRAWATLTRVGLATLLQLLVFTFWHVPAAIALSLEDDVVHALMHSSLLASGLLFWTAILRMRGDEAGAAILALFVNFKVSLVLGALLAFSSRAFYDSYSDRGLSWGLSLLQDQQLAGLLMMIVQAMMYLVAALVFIAAWFRAMDASKSRPVGMPRPEQVR</sequence>
<dbReference type="GO" id="GO:0005886">
    <property type="term" value="C:plasma membrane"/>
    <property type="evidence" value="ECO:0007669"/>
    <property type="project" value="UniProtKB-SubCell"/>
</dbReference>
<feature type="transmembrane region" description="Helical" evidence="6">
    <location>
        <begin position="210"/>
        <end position="230"/>
    </location>
</feature>
<keyword evidence="5 6" id="KW-0472">Membrane</keyword>
<dbReference type="AlphaFoldDB" id="A0A1H3NDN4"/>
<evidence type="ECO:0000256" key="3">
    <source>
        <dbReference type="ARBA" id="ARBA00022692"/>
    </source>
</evidence>
<evidence type="ECO:0000256" key="6">
    <source>
        <dbReference type="SAM" id="Phobius"/>
    </source>
</evidence>
<dbReference type="Pfam" id="PF09678">
    <property type="entry name" value="Caa3_CtaG"/>
    <property type="match status" value="1"/>
</dbReference>
<feature type="transmembrane region" description="Helical" evidence="6">
    <location>
        <begin position="242"/>
        <end position="267"/>
    </location>
</feature>
<feature type="transmembrane region" description="Helical" evidence="6">
    <location>
        <begin position="98"/>
        <end position="116"/>
    </location>
</feature>
<keyword evidence="3 6" id="KW-0812">Transmembrane</keyword>
<feature type="transmembrane region" description="Helical" evidence="6">
    <location>
        <begin position="21"/>
        <end position="43"/>
    </location>
</feature>
<dbReference type="EMBL" id="FNPF01000023">
    <property type="protein sequence ID" value="SDY86780.1"/>
    <property type="molecule type" value="Genomic_DNA"/>
</dbReference>
<evidence type="ECO:0000313" key="8">
    <source>
        <dbReference type="Proteomes" id="UP000199286"/>
    </source>
</evidence>
<dbReference type="STRING" id="321339.SAMN05444340_1235"/>
<proteinExistence type="predicted"/>
<dbReference type="Proteomes" id="UP000199286">
    <property type="component" value="Unassembled WGS sequence"/>
</dbReference>
<protein>
    <submittedName>
        <fullName evidence="7">Cytochrome c oxidase assembly factor CtaG</fullName>
    </submittedName>
</protein>
<accession>A0A1H3NDN4</accession>
<comment type="subcellular location">
    <subcellularLocation>
        <location evidence="1">Cell membrane</location>
        <topology evidence="1">Multi-pass membrane protein</topology>
    </subcellularLocation>
</comment>
<feature type="transmembrane region" description="Helical" evidence="6">
    <location>
        <begin position="55"/>
        <end position="77"/>
    </location>
</feature>
<gene>
    <name evidence="7" type="ORF">SAMN05444340_1235</name>
</gene>
<reference evidence="7 8" key="1">
    <citation type="submission" date="2016-10" db="EMBL/GenBank/DDBJ databases">
        <authorList>
            <person name="de Groot N.N."/>
        </authorList>
    </citation>
    <scope>NUCLEOTIDE SEQUENCE [LARGE SCALE GENOMIC DNA]</scope>
    <source>
        <strain evidence="7 8">DSM 26880</strain>
    </source>
</reference>
<dbReference type="InterPro" id="IPR019108">
    <property type="entry name" value="Caa3_assmbl_CtaG-rel"/>
</dbReference>
<keyword evidence="8" id="KW-1185">Reference proteome</keyword>
<keyword evidence="4 6" id="KW-1133">Transmembrane helix</keyword>
<evidence type="ECO:0000256" key="4">
    <source>
        <dbReference type="ARBA" id="ARBA00022989"/>
    </source>
</evidence>
<evidence type="ECO:0000313" key="7">
    <source>
        <dbReference type="EMBL" id="SDY86780.1"/>
    </source>
</evidence>
<keyword evidence="2" id="KW-1003">Cell membrane</keyword>
<feature type="transmembrane region" description="Helical" evidence="6">
    <location>
        <begin position="287"/>
        <end position="312"/>
    </location>
</feature>